<dbReference type="Gene3D" id="3.30.710.10">
    <property type="entry name" value="Potassium Channel Kv1.1, Chain A"/>
    <property type="match status" value="1"/>
</dbReference>
<reference evidence="2" key="1">
    <citation type="submission" date="2019-06" db="EMBL/GenBank/DDBJ databases">
        <authorList>
            <consortium name="Wellcome Sanger Institute Data Sharing"/>
        </authorList>
    </citation>
    <scope>NUCLEOTIDE SEQUENCE [LARGE SCALE GENOMIC DNA]</scope>
</reference>
<dbReference type="Proteomes" id="UP000472263">
    <property type="component" value="Chromosome 10"/>
</dbReference>
<evidence type="ECO:0000256" key="1">
    <source>
        <dbReference type="SAM" id="MobiDB-lite"/>
    </source>
</evidence>
<dbReference type="AlphaFoldDB" id="A0A667X195"/>
<dbReference type="InParanoid" id="A0A667X195"/>
<keyword evidence="3" id="KW-1185">Reference proteome</keyword>
<dbReference type="Ensembl" id="ENSMMDT00005006515.1">
    <property type="protein sequence ID" value="ENSMMDP00005006349.1"/>
    <property type="gene ID" value="ENSMMDG00005003501.1"/>
</dbReference>
<name>A0A667X195_9TELE</name>
<dbReference type="SUPFAM" id="SSF54695">
    <property type="entry name" value="POZ domain"/>
    <property type="match status" value="1"/>
</dbReference>
<feature type="region of interest" description="Disordered" evidence="1">
    <location>
        <begin position="52"/>
        <end position="150"/>
    </location>
</feature>
<sequence length="268" mass="29538">MSVSGKKEFDVKQILRLRWRWFSHSSQGSAGSGGGGVGGVGGYIQQDGLDHRGTPVQGRLKSHSRDRGIGGGGLRKSNSPVHSILAPTPGPTPVYVRAGHQSWHQQQNTIQGLQVSEEPPKSSSSPSATRKEDANSGQENVKGCTEDPAEVEARERLALSSYSRMNTNCSDEFFQATNHAEQTFRKMETYLQHKQLCDVLLIAGDHKIPAHRWVSVFLPALISFIAPECAQAKRYMAVICIHFIMMSIQARGDLFALLLTCRNQSYLY</sequence>
<protein>
    <submittedName>
        <fullName evidence="2">Kelch-like family member 4</fullName>
    </submittedName>
</protein>
<feature type="compositionally biased region" description="Polar residues" evidence="1">
    <location>
        <begin position="102"/>
        <end position="114"/>
    </location>
</feature>
<accession>A0A667X195</accession>
<proteinExistence type="predicted"/>
<reference evidence="2" key="3">
    <citation type="submission" date="2025-09" db="UniProtKB">
        <authorList>
            <consortium name="Ensembl"/>
        </authorList>
    </citation>
    <scope>IDENTIFICATION</scope>
</reference>
<dbReference type="InterPro" id="IPR011333">
    <property type="entry name" value="SKP1/BTB/POZ_sf"/>
</dbReference>
<evidence type="ECO:0000313" key="3">
    <source>
        <dbReference type="Proteomes" id="UP000472263"/>
    </source>
</evidence>
<reference evidence="2" key="2">
    <citation type="submission" date="2025-08" db="UniProtKB">
        <authorList>
            <consortium name="Ensembl"/>
        </authorList>
    </citation>
    <scope>IDENTIFICATION</scope>
</reference>
<dbReference type="GeneTree" id="ENSGT00940000159818"/>
<organism evidence="2 3">
    <name type="scientific">Myripristis murdjan</name>
    <name type="common">pinecone soldierfish</name>
    <dbReference type="NCBI Taxonomy" id="586833"/>
    <lineage>
        <taxon>Eukaryota</taxon>
        <taxon>Metazoa</taxon>
        <taxon>Chordata</taxon>
        <taxon>Craniata</taxon>
        <taxon>Vertebrata</taxon>
        <taxon>Euteleostomi</taxon>
        <taxon>Actinopterygii</taxon>
        <taxon>Neopterygii</taxon>
        <taxon>Teleostei</taxon>
        <taxon>Neoteleostei</taxon>
        <taxon>Acanthomorphata</taxon>
        <taxon>Holocentriformes</taxon>
        <taxon>Holocentridae</taxon>
        <taxon>Myripristis</taxon>
    </lineage>
</organism>
<evidence type="ECO:0000313" key="2">
    <source>
        <dbReference type="Ensembl" id="ENSMMDP00005006349.1"/>
    </source>
</evidence>